<dbReference type="RefSeq" id="WP_189605461.1">
    <property type="nucleotide sequence ID" value="NZ_BMXB01000014.1"/>
</dbReference>
<dbReference type="Gene3D" id="2.60.40.2060">
    <property type="match status" value="9"/>
</dbReference>
<keyword evidence="1" id="KW-0732">Signal</keyword>
<feature type="domain" description="MBG" evidence="3">
    <location>
        <begin position="1970"/>
        <end position="2027"/>
    </location>
</feature>
<evidence type="ECO:0000259" key="3">
    <source>
        <dbReference type="Pfam" id="PF18887"/>
    </source>
</evidence>
<feature type="domain" description="MBG" evidence="3">
    <location>
        <begin position="1827"/>
        <end position="1885"/>
    </location>
</feature>
<dbReference type="NCBIfam" id="NF041518">
    <property type="entry name" value="choice_anch_Q"/>
    <property type="match status" value="1"/>
</dbReference>
<feature type="domain" description="MBG" evidence="3">
    <location>
        <begin position="2672"/>
        <end position="2737"/>
    </location>
</feature>
<dbReference type="Gene3D" id="2.60.40.2700">
    <property type="match status" value="1"/>
</dbReference>
<dbReference type="InterPro" id="IPR013517">
    <property type="entry name" value="FG-GAP"/>
</dbReference>
<feature type="domain" description="MBG" evidence="3">
    <location>
        <begin position="2391"/>
        <end position="2453"/>
    </location>
</feature>
<dbReference type="InterPro" id="IPR026444">
    <property type="entry name" value="Secre_tail"/>
</dbReference>
<dbReference type="Pfam" id="PF19078">
    <property type="entry name" value="Big_12"/>
    <property type="match status" value="2"/>
</dbReference>
<sequence>MKQNYIPKILIFFILCLGGKVSFAQTFEQVLPPPPAPQILPDFKGVQHSSIAFADVDGDGDQDVLIAGGSGDMNGGTMGGEGASAILYLNDGSGDYTEATGTPFMGVQKGSVAFADVDGDGDQDVLITGSTGGMYGDGESVAKLYLNNGFGNFSELLDTPFEGVQNSSVAFADVDGDGDQDVLITGMSGDYYNGITNSQLYLNDGNGNYTKDNTNFFEGVQYGSIAFADVDGDSDQDVLITGISGDEWQGVRGSTLYINDGLGNFLEDINTPFPGVGNSSIAFADIDGDNDQDVLITGMDINYNSIAKLYKNDGGGNYSESTGTSFEGVENSSVAFADVDGDSDQDLLITSYNISRLYKNDGSGNYMEDINNSFAGAQYSSIAFADIDGDNDQDVLITGGDNHLTPVAKLYVNIGAGNYVEPTGTFFPGVQNSSIAFADIDGDNDQDVLITGHDNSYNRIGKLYKNDGFGNYSIVTGTSFAEVENGSIAFADVDGDGDQDVLITGMDNSNNRIANLYKNDGSGHYSEVMGTPFTGVQNSSMAFADVDGDGDQDVLITGAVSNLTSSVSSKLYKNDGLGNFSEVTGTPFEGVQDGSMAFADVDGDGDQDVLITGRSTPYSNVITKLYKNNGVGNYTEVTGAPFTGMYNGSVALADIDGDNDQDVLITGYNNTSYRPIAKLYKNDGAGNYSEVTGMPFTGVQNSSLGFADVDGDGFQDVMITGSNDSYNPITKLYKNDGTGNYTEVLGLPFKGVHYGSIAFADIDRDNDKDVLIIGTTENGSISTLYRNTSFAANTPPTAAAVTFSGTLEVGKTLEGNYSYNDTDSDPESCSTYIWYRADDASGTNKAAISEATDKTYELQTTDVGKYISFEVTPNDGTNAGTAVESDLQGPVIAIHPDENNILYVNKNVTGDGSGDSWANALPELAEALKYAKNNESNWENSPLQIWVAGGTYKPLYSPRDGANFADEGRDNAFLLVKNVQLYGGFAGAETALNQRDLGIEANVSILSGDFNGDDVASGSGSTLSITGNSENAYHVVLSSGAVGSARLDGFTISGGNANGSSDFTVHSNTLWRNRGGGMFNSSSSPQLVNIKVVQNSTQNYGAGMVNYDSSPQLVSVIITNNLAIDHWAGGMFNAHSSPKLINVSIVDNWAPNDAAMYNGSSVPEFYNSIVWGGIKLSLGGNYIAQYSLIQDNNNTSNGNIDATGLVEADIFADPGNGDFSLKTASPAINSGNNGLFPGDLQNATDLAGNPRLSEEAIDMGAYEILDSKAPTVVISTTEISPSNAESFLVTVKFSEDVTGFDASDLVVANAEVENFKEQDGSYFFELKPIEDGTVSVDIESNVAEDTAGNSNEAATQFSIESDRTAPTVKISSTESDPSNADSVSINIEFSEKVSGFEVSDLKITNGTAENFEGEHDSFSFDLKPTERGTVKIDIEGNVAEDTAGNANKAATRFSIYFKVSAEIATNSTQTFTYDGTVKNVVASLNNEEGSLEYFPEKGYINVGTYPITVSAAETEHYLAVSKEVNLVIEPATITGVTFEDDSFSYNGEAHSLTVTGLPEGATVAYADNGQINAGTYKVTATVSQENYNDKVLTADLIIEKAKAVITAETLQAFTYDGTSKAVTASLNHSETELAYTSQQGYTNAGTYPVTISAEETDNYLSTSREVSLVIENAEITGVAFEDNTFTYDGTSKSIEVSSLPEGASVSYENNDQTEAGTYEVTATVSQENYNDQVLNADLVINKAAAVITAEAVRTFTYDGIEKSVTASLNHLETELVYTPQQAYTTAGTYEVTVSAEETDNYLSASKEVSLVIENAEIEGVAFEGDTFTYNGEAHSLAVTGLPEGASVEYADNGQINAGTYKVTATISQKNYNDQVLTADLVINKSEAIITADAVQTIIYDGIVKNVAASLNNSEAILTYTPAQGYTDAGTYEVTISSEETDNYLPATKEVSLVIENAEITGVIFEGDTFIYEGISHSLAVTGLPAGATVEYDNNGQTNAGTYTVTATVSQENHNDKILTADLVINKSEAIITADAVQTIIYDGIVKNVAASLNNSETVLNYAPAQGFTNAGTYGVTISSEETDNYLSASKEVSLVIKNAEIEGVAFEDETFTYNGEIHSLAVTGLPEGATVEYANNGQINAGTYTVTATVSQENYNDKILTADLVIYKSEAIITADAVQTFTYDGIVKNVAASLNHSETVLTYAPAQGFTNAGTYDVTIFAEETDNYLATSKEVSLVIENAEIERVAFEDDTFIYNGEAHTLAVSGLSQGASVTYVDNGKINAGTYKVTATVSQENFNDKVLTADLIIKKAEAIITAEAVQTFTYDGTVKNVAASLNHSETVLTYAPAQGFTNAGTYDVTIFAEETDNYLATSKEVSLVIENAEIERVAFEDDTFIYNGEAHTLAVSGLSQGASVTYADNMQINAGTYTVTATVSQENFNDKILTADLIIKKAEALITAEAVQTFTYDGTEKTVTASLNHSETTLTYDPAQGFNDAGTYPITLSAEETDNYLSASEEVSLVIENAEIEGVAFEGETFIYDGTSKSIYVTGLPDGATVKYENNGQINAGIYSVTATISQKNYNSKVLAADLVIEKAETVITADAVQTFTYDRTVKNIVGSLNHEETEMTYAPAQGYTNAGKYDVTISAEETNNYLAASKKVRLVVTSTDIEGVRFDDATFTYDGQPHSLAVSGMPEGASVTYSNNVNVNAGTYTVTANISKENFNDKVLTAVLTIEKAVQSITFEELSDRNLQTDEDFLLHATSTSELAVKYSYTSEVAEPAASVSPRGFVKLLTAGQISITATQSGNQNYEAAAPVTRMLNITSSEAKLNNVVINGTTYASPSAEIYYLIGCGSDENGVQIRMETNRGSSADHAEVFTIATPAPGIYNETITVTSGDGNAQRVYQIKVEKTFKFEDIVVQKFNNVLLVNNNPETNGGYRFESYKWYRNGALIGTGQYFSEGNNFSDQLDSGSTYHVEMITEDGEILRTCSTVIQIKNSYRVVLARNPINSGEPLELLADFPEEELETMQISIHNLNGTILKQLRSNSKATTIELPFNLPSGVYILNCTTNSNSKSLKFIVH</sequence>
<dbReference type="InterPro" id="IPR011050">
    <property type="entry name" value="Pectin_lyase_fold/virulence"/>
</dbReference>
<dbReference type="SUPFAM" id="SSF69318">
    <property type="entry name" value="Integrin alpha N-terminal domain"/>
    <property type="match status" value="3"/>
</dbReference>
<dbReference type="InterPro" id="IPR043772">
    <property type="entry name" value="MBG_3"/>
</dbReference>
<reference evidence="5" key="2">
    <citation type="submission" date="2020-09" db="EMBL/GenBank/DDBJ databases">
        <authorList>
            <person name="Sun Q."/>
            <person name="Kim S."/>
        </authorList>
    </citation>
    <scope>NUCLEOTIDE SEQUENCE</scope>
    <source>
        <strain evidence="5">KCTC 12719</strain>
    </source>
</reference>
<feature type="domain" description="Bacterial Ig-like" evidence="4">
    <location>
        <begin position="1266"/>
        <end position="1356"/>
    </location>
</feature>
<feature type="domain" description="MBG" evidence="3">
    <location>
        <begin position="2105"/>
        <end position="2168"/>
    </location>
</feature>
<gene>
    <name evidence="5" type="ORF">GCM10007103_28560</name>
</gene>
<reference evidence="5" key="1">
    <citation type="journal article" date="2014" name="Int. J. Syst. Evol. Microbiol.">
        <title>Complete genome sequence of Corynebacterium casei LMG S-19264T (=DSM 44701T), isolated from a smear-ripened cheese.</title>
        <authorList>
            <consortium name="US DOE Joint Genome Institute (JGI-PGF)"/>
            <person name="Walter F."/>
            <person name="Albersmeier A."/>
            <person name="Kalinowski J."/>
            <person name="Ruckert C."/>
        </authorList>
    </citation>
    <scope>NUCLEOTIDE SEQUENCE</scope>
    <source>
        <strain evidence="5">KCTC 12719</strain>
    </source>
</reference>
<dbReference type="Pfam" id="PF13517">
    <property type="entry name" value="FG-GAP_3"/>
    <property type="match status" value="5"/>
</dbReference>
<proteinExistence type="predicted"/>
<organism evidence="5 6">
    <name type="scientific">Salinimicrobium marinum</name>
    <dbReference type="NCBI Taxonomy" id="680283"/>
    <lineage>
        <taxon>Bacteria</taxon>
        <taxon>Pseudomonadati</taxon>
        <taxon>Bacteroidota</taxon>
        <taxon>Flavobacteriia</taxon>
        <taxon>Flavobacteriales</taxon>
        <taxon>Flavobacteriaceae</taxon>
        <taxon>Salinimicrobium</taxon>
    </lineage>
</organism>
<dbReference type="EMBL" id="BMXB01000014">
    <property type="protein sequence ID" value="GHA45737.1"/>
    <property type="molecule type" value="Genomic_DNA"/>
</dbReference>
<dbReference type="Proteomes" id="UP000610456">
    <property type="component" value="Unassembled WGS sequence"/>
</dbReference>
<feature type="domain" description="MBG" evidence="3">
    <location>
        <begin position="1678"/>
        <end position="1743"/>
    </location>
</feature>
<dbReference type="PANTHER" id="PTHR44103">
    <property type="entry name" value="PROPROTEIN CONVERTASE P"/>
    <property type="match status" value="1"/>
</dbReference>
<keyword evidence="6" id="KW-1185">Reference proteome</keyword>
<feature type="domain" description="MBG" evidence="3">
    <location>
        <begin position="2538"/>
        <end position="2595"/>
    </location>
</feature>
<evidence type="ECO:0000313" key="6">
    <source>
        <dbReference type="Proteomes" id="UP000610456"/>
    </source>
</evidence>
<dbReference type="InterPro" id="IPR044048">
    <property type="entry name" value="Big_12"/>
</dbReference>
<evidence type="ECO:0000256" key="2">
    <source>
        <dbReference type="SAM" id="MobiDB-lite"/>
    </source>
</evidence>
<accession>A0A918SIL6</accession>
<evidence type="ECO:0000313" key="5">
    <source>
        <dbReference type="EMBL" id="GHA45737.1"/>
    </source>
</evidence>
<feature type="domain" description="MBG" evidence="3">
    <location>
        <begin position="1536"/>
        <end position="1601"/>
    </location>
</feature>
<dbReference type="Gene3D" id="2.130.10.130">
    <property type="entry name" value="Integrin alpha, N-terminal"/>
    <property type="match status" value="3"/>
</dbReference>
<feature type="compositionally biased region" description="Polar residues" evidence="2">
    <location>
        <begin position="1369"/>
        <end position="1381"/>
    </location>
</feature>
<comment type="caution">
    <text evidence="5">The sequence shown here is derived from an EMBL/GenBank/DDBJ whole genome shotgun (WGS) entry which is preliminary data.</text>
</comment>
<dbReference type="NCBIfam" id="TIGR04183">
    <property type="entry name" value="Por_Secre_tail"/>
    <property type="match status" value="1"/>
</dbReference>
<feature type="domain" description="MBG" evidence="3">
    <location>
        <begin position="2249"/>
        <end position="2311"/>
    </location>
</feature>
<feature type="domain" description="Bacterial Ig-like" evidence="4">
    <location>
        <begin position="1362"/>
        <end position="1451"/>
    </location>
</feature>
<evidence type="ECO:0000259" key="4">
    <source>
        <dbReference type="Pfam" id="PF19078"/>
    </source>
</evidence>
<dbReference type="SUPFAM" id="SSF51126">
    <property type="entry name" value="Pectin lyase-like"/>
    <property type="match status" value="1"/>
</dbReference>
<feature type="region of interest" description="Disordered" evidence="2">
    <location>
        <begin position="1362"/>
        <end position="1381"/>
    </location>
</feature>
<dbReference type="Pfam" id="PF18887">
    <property type="entry name" value="MBG_3"/>
    <property type="match status" value="9"/>
</dbReference>
<dbReference type="InterPro" id="IPR059226">
    <property type="entry name" value="Choice_anch_Q_dom"/>
</dbReference>
<dbReference type="PANTHER" id="PTHR44103:SF1">
    <property type="entry name" value="PROPROTEIN CONVERTASE P"/>
    <property type="match status" value="1"/>
</dbReference>
<name>A0A918SIL6_9FLAO</name>
<protein>
    <submittedName>
        <fullName evidence="5">Uncharacterized protein</fullName>
    </submittedName>
</protein>
<evidence type="ECO:0000256" key="1">
    <source>
        <dbReference type="ARBA" id="ARBA00022729"/>
    </source>
</evidence>
<dbReference type="InterPro" id="IPR028994">
    <property type="entry name" value="Integrin_alpha_N"/>
</dbReference>